<feature type="region of interest" description="Disordered" evidence="5">
    <location>
        <begin position="1"/>
        <end position="55"/>
    </location>
</feature>
<evidence type="ECO:0000256" key="3">
    <source>
        <dbReference type="ARBA" id="ARBA00023163"/>
    </source>
</evidence>
<evidence type="ECO:0000259" key="6">
    <source>
        <dbReference type="PROSITE" id="PS50977"/>
    </source>
</evidence>
<proteinExistence type="predicted"/>
<protein>
    <submittedName>
        <fullName evidence="7">TetR/AcrR family transcriptional regulator</fullName>
    </submittedName>
</protein>
<reference evidence="7" key="1">
    <citation type="submission" date="2022-05" db="EMBL/GenBank/DDBJ databases">
        <title>Genomic analysis of Brachybacterium sp. CBA3104.</title>
        <authorList>
            <person name="Roh S.W."/>
            <person name="Kim Y.B."/>
            <person name="Kim Y."/>
        </authorList>
    </citation>
    <scope>NUCLEOTIDE SEQUENCE</scope>
    <source>
        <strain evidence="7">CBA3104</strain>
    </source>
</reference>
<evidence type="ECO:0000313" key="7">
    <source>
        <dbReference type="EMBL" id="UQN31435.1"/>
    </source>
</evidence>
<keyword evidence="8" id="KW-1185">Reference proteome</keyword>
<evidence type="ECO:0000256" key="4">
    <source>
        <dbReference type="PROSITE-ProRule" id="PRU00335"/>
    </source>
</evidence>
<dbReference type="Proteomes" id="UP001055868">
    <property type="component" value="Chromosome"/>
</dbReference>
<accession>A0ABY4ND31</accession>
<dbReference type="PANTHER" id="PTHR47506">
    <property type="entry name" value="TRANSCRIPTIONAL REGULATORY PROTEIN"/>
    <property type="match status" value="1"/>
</dbReference>
<sequence length="243" mass="26334">MNTEQTTRAAATASAAEGTVASRGPRERSTAKGPAAEKRPVRRRPGRPRGQDSAVVREQALQTAVDLIARQGFGATSMAQVAEGAGISPSGLAHHFPSKKALLGAVLAHRDAVDSDPMPPEGSTPWSAFDHLVRVAGLNMQRRQIVLLYATVTGEATTPDHPAHEWMLDHFEAVMESLMRCLRLDQEKGDVREDAPVERIARETVALMDGLQLQWLIDPSVDMAEILGDHVARLKEAWGTGRN</sequence>
<dbReference type="RefSeq" id="WP_249480857.1">
    <property type="nucleotide sequence ID" value="NZ_CP097218.1"/>
</dbReference>
<keyword evidence="3" id="KW-0804">Transcription</keyword>
<dbReference type="PANTHER" id="PTHR47506:SF6">
    <property type="entry name" value="HTH-TYPE TRANSCRIPTIONAL REPRESSOR NEMR"/>
    <property type="match status" value="1"/>
</dbReference>
<keyword evidence="2 4" id="KW-0238">DNA-binding</keyword>
<dbReference type="Gene3D" id="1.10.357.10">
    <property type="entry name" value="Tetracycline Repressor, domain 2"/>
    <property type="match status" value="1"/>
</dbReference>
<evidence type="ECO:0000256" key="1">
    <source>
        <dbReference type="ARBA" id="ARBA00023015"/>
    </source>
</evidence>
<dbReference type="SUPFAM" id="SSF46689">
    <property type="entry name" value="Homeodomain-like"/>
    <property type="match status" value="1"/>
</dbReference>
<dbReference type="SUPFAM" id="SSF48498">
    <property type="entry name" value="Tetracyclin repressor-like, C-terminal domain"/>
    <property type="match status" value="1"/>
</dbReference>
<dbReference type="Pfam" id="PF00440">
    <property type="entry name" value="TetR_N"/>
    <property type="match status" value="1"/>
</dbReference>
<dbReference type="InterPro" id="IPR001647">
    <property type="entry name" value="HTH_TetR"/>
</dbReference>
<dbReference type="InterPro" id="IPR009057">
    <property type="entry name" value="Homeodomain-like_sf"/>
</dbReference>
<feature type="domain" description="HTH tetR-type" evidence="6">
    <location>
        <begin position="54"/>
        <end position="114"/>
    </location>
</feature>
<evidence type="ECO:0000313" key="8">
    <source>
        <dbReference type="Proteomes" id="UP001055868"/>
    </source>
</evidence>
<dbReference type="PRINTS" id="PR00455">
    <property type="entry name" value="HTHTETR"/>
</dbReference>
<keyword evidence="1" id="KW-0805">Transcription regulation</keyword>
<dbReference type="PROSITE" id="PS50977">
    <property type="entry name" value="HTH_TETR_2"/>
    <property type="match status" value="1"/>
</dbReference>
<organism evidence="7 8">
    <name type="scientific">Brachybacterium kimchii</name>
    <dbReference type="NCBI Taxonomy" id="2942909"/>
    <lineage>
        <taxon>Bacteria</taxon>
        <taxon>Bacillati</taxon>
        <taxon>Actinomycetota</taxon>
        <taxon>Actinomycetes</taxon>
        <taxon>Micrococcales</taxon>
        <taxon>Dermabacteraceae</taxon>
        <taxon>Brachybacterium</taxon>
    </lineage>
</organism>
<feature type="DNA-binding region" description="H-T-H motif" evidence="4">
    <location>
        <begin position="77"/>
        <end position="96"/>
    </location>
</feature>
<dbReference type="InterPro" id="IPR036271">
    <property type="entry name" value="Tet_transcr_reg_TetR-rel_C_sf"/>
</dbReference>
<feature type="compositionally biased region" description="Low complexity" evidence="5">
    <location>
        <begin position="1"/>
        <end position="21"/>
    </location>
</feature>
<dbReference type="EMBL" id="CP097218">
    <property type="protein sequence ID" value="UQN31435.1"/>
    <property type="molecule type" value="Genomic_DNA"/>
</dbReference>
<evidence type="ECO:0000256" key="2">
    <source>
        <dbReference type="ARBA" id="ARBA00023125"/>
    </source>
</evidence>
<gene>
    <name evidence="7" type="ORF">M4486_09205</name>
</gene>
<feature type="compositionally biased region" description="Basic and acidic residues" evidence="5">
    <location>
        <begin position="24"/>
        <end position="39"/>
    </location>
</feature>
<evidence type="ECO:0000256" key="5">
    <source>
        <dbReference type="SAM" id="MobiDB-lite"/>
    </source>
</evidence>
<name>A0ABY4ND31_9MICO</name>